<gene>
    <name evidence="4" type="ORF">M0812_05620</name>
</gene>
<dbReference type="InterPro" id="IPR043136">
    <property type="entry name" value="B30.2/SPRY_sf"/>
</dbReference>
<dbReference type="CDD" id="cd19769">
    <property type="entry name" value="Bbox2_TRIM16-like"/>
    <property type="match status" value="1"/>
</dbReference>
<comment type="caution">
    <text evidence="4">The sequence shown here is derived from an EMBL/GenBank/DDBJ whole genome shotgun (WGS) entry which is preliminary data.</text>
</comment>
<dbReference type="GO" id="GO:0008270">
    <property type="term" value="F:zinc ion binding"/>
    <property type="evidence" value="ECO:0007669"/>
    <property type="project" value="UniProtKB-KW"/>
</dbReference>
<dbReference type="InterPro" id="IPR000315">
    <property type="entry name" value="Znf_B-box"/>
</dbReference>
<name>A0AAV8ABV6_9EUKA</name>
<dbReference type="EMBL" id="JANTQA010000012">
    <property type="protein sequence ID" value="KAJ3449470.1"/>
    <property type="molecule type" value="Genomic_DNA"/>
</dbReference>
<dbReference type="CDD" id="cd11709">
    <property type="entry name" value="SPRY"/>
    <property type="match status" value="1"/>
</dbReference>
<proteinExistence type="predicted"/>
<feature type="compositionally biased region" description="Low complexity" evidence="2">
    <location>
        <begin position="263"/>
        <end position="295"/>
    </location>
</feature>
<protein>
    <submittedName>
        <fullName evidence="4">Spry domain containing socs box protein</fullName>
    </submittedName>
</protein>
<keyword evidence="1" id="KW-0479">Metal-binding</keyword>
<dbReference type="Gene3D" id="2.60.120.920">
    <property type="match status" value="1"/>
</dbReference>
<dbReference type="Gene3D" id="3.30.160.60">
    <property type="entry name" value="Classic Zinc Finger"/>
    <property type="match status" value="1"/>
</dbReference>
<dbReference type="AlphaFoldDB" id="A0AAV8ABV6"/>
<keyword evidence="1" id="KW-0863">Zinc-finger</keyword>
<dbReference type="SUPFAM" id="SSF49899">
    <property type="entry name" value="Concanavalin A-like lectins/glucanases"/>
    <property type="match status" value="1"/>
</dbReference>
<feature type="region of interest" description="Disordered" evidence="2">
    <location>
        <begin position="338"/>
        <end position="361"/>
    </location>
</feature>
<sequence length="579" mass="67439">MKISLQRPTKDSSLLCSKHNQNLELFCKEENKLVCPLCVSTNCSKNHPKQVICIEDAVGKLWGILLSTCLKLGEENEKNKNYIETIGKEITEIRSNEKKLIHELEMNKKHLLSIIDKTIRLKKKQITNLKKNKLQFLESELQKRINLKSELEKKLSKSSKLFKETKTNKYFELIEYQNLYHQLINIEKTLNQVDLNLIKDNQEKLQSVQKEELSETKIGLSLNSLLKSVQKKCNQKKNLKKNNLKKKMKGKRRKKQNTNKKLNNNNNNNNINININSNNSNSNNNDINIDNNNFNKGERNENEKTKKINSKKETNKENPIQKNNKEIGKLNNLNLKDQNRIKNPNVNENGKQIQEKEEQKEEEKEIKKELGKEVLNEENEFIEKFTKEEIEIKIENKKKKEAINQNVKDFFSPVYKKDGVVLKNENRVATFVSDEKACGSRVYSTGKNDIKLQIDKFSNLPWDFNIIRIGIIQSELRDSFINGTETEIIWNNTFEFRTFWDGGSKKLHSYKDKNSGEGKEQYGIPFKEGDVVTIHINMDERETAFSVNGKYLNVAFIDLPQNVSFFIYAFGKGNQISLI</sequence>
<feature type="region of interest" description="Disordered" evidence="2">
    <location>
        <begin position="231"/>
        <end position="325"/>
    </location>
</feature>
<dbReference type="Proteomes" id="UP001146793">
    <property type="component" value="Unassembled WGS sequence"/>
</dbReference>
<feature type="compositionally biased region" description="Basic residues" evidence="2">
    <location>
        <begin position="231"/>
        <end position="258"/>
    </location>
</feature>
<evidence type="ECO:0000256" key="1">
    <source>
        <dbReference type="PROSITE-ProRule" id="PRU00024"/>
    </source>
</evidence>
<dbReference type="InterPro" id="IPR013320">
    <property type="entry name" value="ConA-like_dom_sf"/>
</dbReference>
<dbReference type="InterPro" id="IPR003877">
    <property type="entry name" value="SPRY_dom"/>
</dbReference>
<reference evidence="4" key="1">
    <citation type="submission" date="2022-08" db="EMBL/GenBank/DDBJ databases">
        <title>Novel sulphate-reducing endosymbionts in the free-living metamonad Anaeramoeba.</title>
        <authorList>
            <person name="Jerlstrom-Hultqvist J."/>
            <person name="Cepicka I."/>
            <person name="Gallot-Lavallee L."/>
            <person name="Salas-Leiva D."/>
            <person name="Curtis B.A."/>
            <person name="Zahonova K."/>
            <person name="Pipaliya S."/>
            <person name="Dacks J."/>
            <person name="Roger A.J."/>
        </authorList>
    </citation>
    <scope>NUCLEOTIDE SEQUENCE</scope>
    <source>
        <strain evidence="4">Busselton2</strain>
    </source>
</reference>
<dbReference type="SUPFAM" id="SSF57845">
    <property type="entry name" value="B-box zinc-binding domain"/>
    <property type="match status" value="1"/>
</dbReference>
<evidence type="ECO:0000259" key="3">
    <source>
        <dbReference type="PROSITE" id="PS50119"/>
    </source>
</evidence>
<organism evidence="4 5">
    <name type="scientific">Anaeramoeba flamelloides</name>
    <dbReference type="NCBI Taxonomy" id="1746091"/>
    <lineage>
        <taxon>Eukaryota</taxon>
        <taxon>Metamonada</taxon>
        <taxon>Anaeramoebidae</taxon>
        <taxon>Anaeramoeba</taxon>
    </lineage>
</organism>
<accession>A0AAV8ABV6</accession>
<evidence type="ECO:0000256" key="2">
    <source>
        <dbReference type="SAM" id="MobiDB-lite"/>
    </source>
</evidence>
<keyword evidence="1" id="KW-0862">Zinc</keyword>
<feature type="compositionally biased region" description="Basic and acidic residues" evidence="2">
    <location>
        <begin position="296"/>
        <end position="316"/>
    </location>
</feature>
<evidence type="ECO:0000313" key="4">
    <source>
        <dbReference type="EMBL" id="KAJ3449470.1"/>
    </source>
</evidence>
<feature type="domain" description="B box-type" evidence="3">
    <location>
        <begin position="11"/>
        <end position="47"/>
    </location>
</feature>
<dbReference type="Pfam" id="PF00622">
    <property type="entry name" value="SPRY"/>
    <property type="match status" value="1"/>
</dbReference>
<evidence type="ECO:0000313" key="5">
    <source>
        <dbReference type="Proteomes" id="UP001146793"/>
    </source>
</evidence>
<dbReference type="PROSITE" id="PS50119">
    <property type="entry name" value="ZF_BBOX"/>
    <property type="match status" value="1"/>
</dbReference>